<evidence type="ECO:0000256" key="1">
    <source>
        <dbReference type="SAM" id="MobiDB-lite"/>
    </source>
</evidence>
<dbReference type="AlphaFoldDB" id="A0A2C9CNV2"/>
<proteinExistence type="predicted"/>
<protein>
    <submittedName>
        <fullName evidence="2">Uncharacterized protein</fullName>
    </submittedName>
</protein>
<evidence type="ECO:0000313" key="2">
    <source>
        <dbReference type="EMBL" id="SOH92865.1"/>
    </source>
</evidence>
<dbReference type="EMBL" id="OCTN01000001">
    <property type="protein sequence ID" value="SOH92865.1"/>
    <property type="molecule type" value="Genomic_DNA"/>
</dbReference>
<evidence type="ECO:0000313" key="3">
    <source>
        <dbReference type="Proteomes" id="UP000220034"/>
    </source>
</evidence>
<gene>
    <name evidence="2" type="ORF">SAMN06273572_101715</name>
</gene>
<accession>A0A2C9CNV2</accession>
<organism evidence="2 3">
    <name type="scientific">Pontivivens marinum</name>
    <dbReference type="NCBI Taxonomy" id="1690039"/>
    <lineage>
        <taxon>Bacteria</taxon>
        <taxon>Pseudomonadati</taxon>
        <taxon>Pseudomonadota</taxon>
        <taxon>Alphaproteobacteria</taxon>
        <taxon>Rhodobacterales</taxon>
        <taxon>Paracoccaceae</taxon>
        <taxon>Pontivivens</taxon>
    </lineage>
</organism>
<sequence>MNLIDNFMSFWNRLANRNQKIKFRNSREAAEFVRSISNKNKPNQHVMMMRRKYVAIQAERKAAQDSESRAGEYRVLRQRQARGEPV</sequence>
<feature type="region of interest" description="Disordered" evidence="1">
    <location>
        <begin position="61"/>
        <end position="86"/>
    </location>
</feature>
<dbReference type="Proteomes" id="UP000220034">
    <property type="component" value="Unassembled WGS sequence"/>
</dbReference>
<reference evidence="3" key="1">
    <citation type="submission" date="2017-09" db="EMBL/GenBank/DDBJ databases">
        <authorList>
            <person name="Varghese N."/>
            <person name="Submissions S."/>
        </authorList>
    </citation>
    <scope>NUCLEOTIDE SEQUENCE [LARGE SCALE GENOMIC DNA]</scope>
    <source>
        <strain evidence="3">C7</strain>
    </source>
</reference>
<name>A0A2C9CNV2_9RHOB</name>
<keyword evidence="3" id="KW-1185">Reference proteome</keyword>